<dbReference type="PANTHER" id="PTHR31113">
    <property type="entry name" value="UPF0496 PROTEIN 3-RELATED"/>
    <property type="match status" value="1"/>
</dbReference>
<feature type="coiled-coil region" evidence="6">
    <location>
        <begin position="293"/>
        <end position="348"/>
    </location>
</feature>
<dbReference type="InterPro" id="IPR007749">
    <property type="entry name" value="DUF677"/>
</dbReference>
<comment type="subcellular location">
    <subcellularLocation>
        <location evidence="1">Membrane</location>
    </subcellularLocation>
</comment>
<proteinExistence type="inferred from homology"/>
<keyword evidence="3 7" id="KW-0812">Transmembrane</keyword>
<evidence type="ECO:0000256" key="6">
    <source>
        <dbReference type="SAM" id="Coils"/>
    </source>
</evidence>
<evidence type="ECO:0000256" key="2">
    <source>
        <dbReference type="ARBA" id="ARBA00009074"/>
    </source>
</evidence>
<dbReference type="Proteomes" id="UP001346149">
    <property type="component" value="Unassembled WGS sequence"/>
</dbReference>
<organism evidence="8 9">
    <name type="scientific">Trapa natans</name>
    <name type="common">Water chestnut</name>
    <dbReference type="NCBI Taxonomy" id="22666"/>
    <lineage>
        <taxon>Eukaryota</taxon>
        <taxon>Viridiplantae</taxon>
        <taxon>Streptophyta</taxon>
        <taxon>Embryophyta</taxon>
        <taxon>Tracheophyta</taxon>
        <taxon>Spermatophyta</taxon>
        <taxon>Magnoliopsida</taxon>
        <taxon>eudicotyledons</taxon>
        <taxon>Gunneridae</taxon>
        <taxon>Pentapetalae</taxon>
        <taxon>rosids</taxon>
        <taxon>malvids</taxon>
        <taxon>Myrtales</taxon>
        <taxon>Lythraceae</taxon>
        <taxon>Trapa</taxon>
    </lineage>
</organism>
<dbReference type="EMBL" id="JAXQNO010000014">
    <property type="protein sequence ID" value="KAK4784364.1"/>
    <property type="molecule type" value="Genomic_DNA"/>
</dbReference>
<dbReference type="Pfam" id="PF05055">
    <property type="entry name" value="DUF677"/>
    <property type="match status" value="1"/>
</dbReference>
<evidence type="ECO:0000256" key="4">
    <source>
        <dbReference type="ARBA" id="ARBA00022989"/>
    </source>
</evidence>
<evidence type="ECO:0000256" key="1">
    <source>
        <dbReference type="ARBA" id="ARBA00004370"/>
    </source>
</evidence>
<evidence type="ECO:0000313" key="8">
    <source>
        <dbReference type="EMBL" id="KAK4784364.1"/>
    </source>
</evidence>
<feature type="transmembrane region" description="Helical" evidence="7">
    <location>
        <begin position="215"/>
        <end position="236"/>
    </location>
</feature>
<reference evidence="8 9" key="1">
    <citation type="journal article" date="2023" name="Hortic Res">
        <title>Pangenome of water caltrop reveals structural variations and asymmetric subgenome divergence after allopolyploidization.</title>
        <authorList>
            <person name="Zhang X."/>
            <person name="Chen Y."/>
            <person name="Wang L."/>
            <person name="Yuan Y."/>
            <person name="Fang M."/>
            <person name="Shi L."/>
            <person name="Lu R."/>
            <person name="Comes H.P."/>
            <person name="Ma Y."/>
            <person name="Chen Y."/>
            <person name="Huang G."/>
            <person name="Zhou Y."/>
            <person name="Zheng Z."/>
            <person name="Qiu Y."/>
        </authorList>
    </citation>
    <scope>NUCLEOTIDE SEQUENCE [LARGE SCALE GENOMIC DNA]</scope>
    <source>
        <strain evidence="8">F231</strain>
    </source>
</reference>
<keyword evidence="4 7" id="KW-1133">Transmembrane helix</keyword>
<comment type="similarity">
    <text evidence="2">Belongs to the UPF0496 family.</text>
</comment>
<keyword evidence="9" id="KW-1185">Reference proteome</keyword>
<dbReference type="AlphaFoldDB" id="A0AAN7LHF4"/>
<name>A0AAN7LHF4_TRANT</name>
<sequence>MGGKCTKQKDGGGASVIPNIGEIDLYEATYRDDHRLKTFDAALHERTNRVISTLAVDVASQSISFRSLRELTDSQLELNHGIVRTILEYKRDIWDDKDLFRLVEDYFETSKHTLNFCTVLDNCLARARDSQLILQFALKHFEEEKECKGDPHGVRFAKTLTEIEKFKMAGNPFNDEFLVLLQSVSDRQVCLLKRLQERKKKVDKKLKFSDTWMRVSNVVFVAAFVSALIFSVVAAALAAPPVVIALAGVLTAPIGAAGKWVNSLWKNYQKELKAQRELLGLMASTTKVTNHDLENIRVLVDKFENTIESLMQNADIALGGDEVVSLAVNEIKETMEGFMRTVEDLRVQSHKCSQEIRMVRILLQQKLISNTNCD</sequence>
<comment type="caution">
    <text evidence="8">The sequence shown here is derived from an EMBL/GenBank/DDBJ whole genome shotgun (WGS) entry which is preliminary data.</text>
</comment>
<evidence type="ECO:0000256" key="7">
    <source>
        <dbReference type="SAM" id="Phobius"/>
    </source>
</evidence>
<protein>
    <submittedName>
        <fullName evidence="8">Uncharacterized protein</fullName>
    </submittedName>
</protein>
<dbReference type="PANTHER" id="PTHR31113:SF32">
    <property type="entry name" value="UPF0496 PLANT-LIKE PROTEIN"/>
    <property type="match status" value="1"/>
</dbReference>
<dbReference type="GO" id="GO:0016020">
    <property type="term" value="C:membrane"/>
    <property type="evidence" value="ECO:0007669"/>
    <property type="project" value="UniProtKB-SubCell"/>
</dbReference>
<accession>A0AAN7LHF4</accession>
<keyword evidence="6" id="KW-0175">Coiled coil</keyword>
<gene>
    <name evidence="8" type="ORF">SAY86_018732</name>
</gene>
<evidence type="ECO:0000313" key="9">
    <source>
        <dbReference type="Proteomes" id="UP001346149"/>
    </source>
</evidence>
<feature type="transmembrane region" description="Helical" evidence="7">
    <location>
        <begin position="242"/>
        <end position="261"/>
    </location>
</feature>
<keyword evidence="5 7" id="KW-0472">Membrane</keyword>
<evidence type="ECO:0000256" key="3">
    <source>
        <dbReference type="ARBA" id="ARBA00022692"/>
    </source>
</evidence>
<evidence type="ECO:0000256" key="5">
    <source>
        <dbReference type="ARBA" id="ARBA00023136"/>
    </source>
</evidence>